<feature type="non-terminal residue" evidence="1">
    <location>
        <position position="65"/>
    </location>
</feature>
<accession>A0ACA9P5H7</accession>
<evidence type="ECO:0000313" key="2">
    <source>
        <dbReference type="Proteomes" id="UP000789702"/>
    </source>
</evidence>
<reference evidence="1" key="1">
    <citation type="submission" date="2021-06" db="EMBL/GenBank/DDBJ databases">
        <authorList>
            <person name="Kallberg Y."/>
            <person name="Tangrot J."/>
            <person name="Rosling A."/>
        </authorList>
    </citation>
    <scope>NUCLEOTIDE SEQUENCE</scope>
    <source>
        <strain evidence="1">IL203A</strain>
    </source>
</reference>
<organism evidence="1 2">
    <name type="scientific">Dentiscutata heterogama</name>
    <dbReference type="NCBI Taxonomy" id="1316150"/>
    <lineage>
        <taxon>Eukaryota</taxon>
        <taxon>Fungi</taxon>
        <taxon>Fungi incertae sedis</taxon>
        <taxon>Mucoromycota</taxon>
        <taxon>Glomeromycotina</taxon>
        <taxon>Glomeromycetes</taxon>
        <taxon>Diversisporales</taxon>
        <taxon>Gigasporaceae</taxon>
        <taxon>Dentiscutata</taxon>
    </lineage>
</organism>
<proteinExistence type="predicted"/>
<sequence>RSNIESDLSVEDKKKPFSQELKNNMTEELVQELEKMLIVISVLMSTEIVENTQRLSKGNKQKEIP</sequence>
<dbReference type="Proteomes" id="UP000789702">
    <property type="component" value="Unassembled WGS sequence"/>
</dbReference>
<feature type="non-terminal residue" evidence="1">
    <location>
        <position position="1"/>
    </location>
</feature>
<dbReference type="EMBL" id="CAJVPU010023923">
    <property type="protein sequence ID" value="CAG8690440.1"/>
    <property type="molecule type" value="Genomic_DNA"/>
</dbReference>
<gene>
    <name evidence="1" type="ORF">DHETER_LOCUS11225</name>
</gene>
<protein>
    <submittedName>
        <fullName evidence="1">15665_t:CDS:1</fullName>
    </submittedName>
</protein>
<name>A0ACA9P5H7_9GLOM</name>
<keyword evidence="2" id="KW-1185">Reference proteome</keyword>
<comment type="caution">
    <text evidence="1">The sequence shown here is derived from an EMBL/GenBank/DDBJ whole genome shotgun (WGS) entry which is preliminary data.</text>
</comment>
<evidence type="ECO:0000313" key="1">
    <source>
        <dbReference type="EMBL" id="CAG8690440.1"/>
    </source>
</evidence>